<keyword evidence="2" id="KW-0808">Transferase</keyword>
<reference evidence="2" key="1">
    <citation type="submission" date="2023-06" db="EMBL/GenBank/DDBJ databases">
        <title>Genome-scale phylogeny and comparative genomics of the fungal order Sordariales.</title>
        <authorList>
            <consortium name="Lawrence Berkeley National Laboratory"/>
            <person name="Hensen N."/>
            <person name="Bonometti L."/>
            <person name="Westerberg I."/>
            <person name="Brannstrom I.O."/>
            <person name="Guillou S."/>
            <person name="Cros-Aarteil S."/>
            <person name="Calhoun S."/>
            <person name="Haridas S."/>
            <person name="Kuo A."/>
            <person name="Mondo S."/>
            <person name="Pangilinan J."/>
            <person name="Riley R."/>
            <person name="Labutti K."/>
            <person name="Andreopoulos B."/>
            <person name="Lipzen A."/>
            <person name="Chen C."/>
            <person name="Yanf M."/>
            <person name="Daum C."/>
            <person name="Ng V."/>
            <person name="Clum A."/>
            <person name="Steindorff A."/>
            <person name="Ohm R."/>
            <person name="Martin F."/>
            <person name="Silar P."/>
            <person name="Natvig D."/>
            <person name="Lalanne C."/>
            <person name="Gautier V."/>
            <person name="Ament-Velasquez S.L."/>
            <person name="Kruys A."/>
            <person name="Hutchinson M.I."/>
            <person name="Powell A.J."/>
            <person name="Barry K."/>
            <person name="Miller A.N."/>
            <person name="Grigoriev I.V."/>
            <person name="Debuchy R."/>
            <person name="Gladieux P."/>
            <person name="Thoren M.H."/>
            <person name="Johannesson H."/>
        </authorList>
    </citation>
    <scope>NUCLEOTIDE SEQUENCE</scope>
    <source>
        <strain evidence="2">PSN4</strain>
    </source>
</reference>
<dbReference type="Proteomes" id="UP001239445">
    <property type="component" value="Unassembled WGS sequence"/>
</dbReference>
<dbReference type="InterPro" id="IPR051678">
    <property type="entry name" value="AGP_Transferase"/>
</dbReference>
<dbReference type="GO" id="GO:0016301">
    <property type="term" value="F:kinase activity"/>
    <property type="evidence" value="ECO:0007669"/>
    <property type="project" value="UniProtKB-KW"/>
</dbReference>
<evidence type="ECO:0000313" key="2">
    <source>
        <dbReference type="EMBL" id="KAK1758880.1"/>
    </source>
</evidence>
<keyword evidence="3" id="KW-1185">Reference proteome</keyword>
<dbReference type="EMBL" id="MU839828">
    <property type="protein sequence ID" value="KAK1758880.1"/>
    <property type="molecule type" value="Genomic_DNA"/>
</dbReference>
<keyword evidence="2" id="KW-0418">Kinase</keyword>
<proteinExistence type="predicted"/>
<accession>A0AAJ0FF68</accession>
<dbReference type="SUPFAM" id="SSF56112">
    <property type="entry name" value="Protein kinase-like (PK-like)"/>
    <property type="match status" value="1"/>
</dbReference>
<feature type="domain" description="Aminoglycoside phosphotransferase" evidence="1">
    <location>
        <begin position="123"/>
        <end position="350"/>
    </location>
</feature>
<dbReference type="InterPro" id="IPR002575">
    <property type="entry name" value="Aminoglycoside_PTrfase"/>
</dbReference>
<dbReference type="PANTHER" id="PTHR21310">
    <property type="entry name" value="AMINOGLYCOSIDE PHOSPHOTRANSFERASE-RELATED-RELATED"/>
    <property type="match status" value="1"/>
</dbReference>
<protein>
    <submittedName>
        <fullName evidence="2">Kinase-like domain protein</fullName>
    </submittedName>
</protein>
<dbReference type="InterPro" id="IPR011009">
    <property type="entry name" value="Kinase-like_dom_sf"/>
</dbReference>
<name>A0AAJ0FF68_9PEZI</name>
<organism evidence="2 3">
    <name type="scientific">Echria macrotheca</name>
    <dbReference type="NCBI Taxonomy" id="438768"/>
    <lineage>
        <taxon>Eukaryota</taxon>
        <taxon>Fungi</taxon>
        <taxon>Dikarya</taxon>
        <taxon>Ascomycota</taxon>
        <taxon>Pezizomycotina</taxon>
        <taxon>Sordariomycetes</taxon>
        <taxon>Sordariomycetidae</taxon>
        <taxon>Sordariales</taxon>
        <taxon>Schizotheciaceae</taxon>
        <taxon>Echria</taxon>
    </lineage>
</organism>
<evidence type="ECO:0000313" key="3">
    <source>
        <dbReference type="Proteomes" id="UP001239445"/>
    </source>
</evidence>
<evidence type="ECO:0000259" key="1">
    <source>
        <dbReference type="Pfam" id="PF01636"/>
    </source>
</evidence>
<dbReference type="Pfam" id="PF01636">
    <property type="entry name" value="APH"/>
    <property type="match status" value="1"/>
</dbReference>
<gene>
    <name evidence="2" type="ORF">QBC47DRAFT_96604</name>
</gene>
<dbReference type="PANTHER" id="PTHR21310:SF54">
    <property type="entry name" value="AMINOGLYCOSIDE PHOSPHOTRANSFERASE DOMAIN-CONTAINING PROTEIN"/>
    <property type="match status" value="1"/>
</dbReference>
<sequence>MPERSRSPTPPHHPIHGVSLPEAHIEKIAEIVFPGREAINIRQLESGKSFNNRIYYLDFPGELQNNLGCVLKVNGRFFGADKIQNEVSCLNILGQYCPDIPSPSVVAWSEDGTTVAIPGHPPVRLDEDVAPSSPGWILMTRVPGSPVSDLQLNDDDMTSICEQLADMVAQWRLRIPPQTYCGNLTFHSGPSESADIRLDIDPENSHGSHTLAVRGLVDGAIRLSEPIASEVQLHRIRLEAKLCELNTDETYSPNRRLAPEICEFIEKTLPRLFHGAPSSSSSSFVFTSYDLAPRNVLVVRTDRNAPPKISGIIDFEFAGFFPEKEEFMEAYVAGRSDWGEPGYSSFLKRLQQLGVDTPPIPGEGSGSVQSWTRERLLSTMIDNIAPWWLPGPYEGEELAIKLAECLRGVETAMRLLKERVPDEMS</sequence>
<comment type="caution">
    <text evidence="2">The sequence shown here is derived from an EMBL/GenBank/DDBJ whole genome shotgun (WGS) entry which is preliminary data.</text>
</comment>
<dbReference type="AlphaFoldDB" id="A0AAJ0FF68"/>